<evidence type="ECO:0000256" key="1">
    <source>
        <dbReference type="ARBA" id="ARBA00022676"/>
    </source>
</evidence>
<accession>A0A011P9D3</accession>
<dbReference type="Proteomes" id="UP000054123">
    <property type="component" value="Unassembled WGS sequence"/>
</dbReference>
<keyword evidence="2 3" id="KW-0808">Transferase</keyword>
<dbReference type="Pfam" id="PF01075">
    <property type="entry name" value="Glyco_transf_9"/>
    <property type="match status" value="1"/>
</dbReference>
<comment type="caution">
    <text evidence="3">The sequence shown here is derived from an EMBL/GenBank/DDBJ whole genome shotgun (WGS) entry which is preliminary data.</text>
</comment>
<dbReference type="STRING" id="1122190.GCA_000621105_00402"/>
<dbReference type="Gene3D" id="3.40.50.2000">
    <property type="entry name" value="Glycogen Phosphorylase B"/>
    <property type="match status" value="2"/>
</dbReference>
<dbReference type="OrthoDB" id="89608at2"/>
<dbReference type="RefSeq" id="WP_042801098.1">
    <property type="nucleotide sequence ID" value="NZ_AVSP01000004.1"/>
</dbReference>
<dbReference type="PATRIC" id="fig|1450449.3.peg.70"/>
<organism evidence="3 4">
    <name type="scientific">Mannheimia granulomatis</name>
    <dbReference type="NCBI Taxonomy" id="85402"/>
    <lineage>
        <taxon>Bacteria</taxon>
        <taxon>Pseudomonadati</taxon>
        <taxon>Pseudomonadota</taxon>
        <taxon>Gammaproteobacteria</taxon>
        <taxon>Pasteurellales</taxon>
        <taxon>Pasteurellaceae</taxon>
        <taxon>Mannheimia</taxon>
    </lineage>
</organism>
<sequence>MKIKLFLQKIRLFLGKYILDRKSDYKSLVISPEKILFLRQDGKIGDYIVSSFVFRELKKQKNNLTIGIVCTKKDAYLYKKNPYIDHIYYVKKRNILDYIKCGIRLSKEKYDIVVDPTILIRNRDLLLLRLINAKYYIGYQKESYQLFNINIKTPQHFSEIYKTALEIVGFKVDDDSYDIPFDQTSQDEIMTYLDKNEIRNYIAINFFGAANSRKVSYDNIIRYIEYLKKIIPSKPLILLSYPDVFEELSSISKKYQGVYVPPTKTIFNTIELIRTAEVIISPDTATVHIASGLNKKIIALYGDGIENFTHWRPLNKSETHILFYKENINEISPEQIKPEWLVD</sequence>
<dbReference type="GO" id="GO:0005829">
    <property type="term" value="C:cytosol"/>
    <property type="evidence" value="ECO:0007669"/>
    <property type="project" value="TreeGrafter"/>
</dbReference>
<proteinExistence type="predicted"/>
<evidence type="ECO:0000313" key="3">
    <source>
        <dbReference type="EMBL" id="EXI62944.1"/>
    </source>
</evidence>
<dbReference type="SUPFAM" id="SSF53756">
    <property type="entry name" value="UDP-Glycosyltransferase/glycogen phosphorylase"/>
    <property type="match status" value="1"/>
</dbReference>
<evidence type="ECO:0000256" key="2">
    <source>
        <dbReference type="ARBA" id="ARBA00022679"/>
    </source>
</evidence>
<name>A0A011P9D3_9PAST</name>
<reference evidence="3 4" key="1">
    <citation type="journal article" date="2014" name="Genome Announc.">
        <title>Genome Sequence of a Presumptive Mannheimia haemolytica Strain with an A1/A6-Cross-Reactive Serotype from a White-Tailed Deer (Odocoileus virginianus).</title>
        <authorList>
            <person name="Lawrence P.K."/>
            <person name="Bey R.F."/>
            <person name="Wiener B."/>
            <person name="Kittichotirat W."/>
            <person name="Bumgarner R.E."/>
        </authorList>
    </citation>
    <scope>NUCLEOTIDE SEQUENCE [LARGE SCALE GENOMIC DNA]</scope>
    <source>
        <strain evidence="3 4">PKL10</strain>
    </source>
</reference>
<keyword evidence="4" id="KW-1185">Reference proteome</keyword>
<dbReference type="AlphaFoldDB" id="A0A011P9D3"/>
<evidence type="ECO:0000313" key="4">
    <source>
        <dbReference type="Proteomes" id="UP000054123"/>
    </source>
</evidence>
<keyword evidence="1" id="KW-0328">Glycosyltransferase</keyword>
<dbReference type="GO" id="GO:0008713">
    <property type="term" value="F:ADP-heptose-lipopolysaccharide heptosyltransferase activity"/>
    <property type="evidence" value="ECO:0007669"/>
    <property type="project" value="TreeGrafter"/>
</dbReference>
<dbReference type="PANTHER" id="PTHR30160">
    <property type="entry name" value="TETRAACYLDISACCHARIDE 4'-KINASE-RELATED"/>
    <property type="match status" value="1"/>
</dbReference>
<dbReference type="EMBL" id="JANJ01000001">
    <property type="protein sequence ID" value="EXI62944.1"/>
    <property type="molecule type" value="Genomic_DNA"/>
</dbReference>
<protein>
    <submittedName>
        <fullName evidence="3">D-glycero-D-manno-heptosyl transferase</fullName>
    </submittedName>
</protein>
<dbReference type="InterPro" id="IPR002201">
    <property type="entry name" value="Glyco_trans_9"/>
</dbReference>
<dbReference type="PANTHER" id="PTHR30160:SF15">
    <property type="entry name" value="GLYCOSYLTRANSFERASE HI_0523-RELATED"/>
    <property type="match status" value="1"/>
</dbReference>
<dbReference type="InterPro" id="IPR051199">
    <property type="entry name" value="LPS_LOS_Heptosyltrfase"/>
</dbReference>
<gene>
    <name evidence="3" type="ORF">AK33_00620</name>
</gene>
<dbReference type="GO" id="GO:0009244">
    <property type="term" value="P:lipopolysaccharide core region biosynthetic process"/>
    <property type="evidence" value="ECO:0007669"/>
    <property type="project" value="TreeGrafter"/>
</dbReference>